<dbReference type="InterPro" id="IPR050553">
    <property type="entry name" value="Thioredoxin_ResA/DsbE_sf"/>
</dbReference>
<feature type="domain" description="Thioredoxin" evidence="6">
    <location>
        <begin position="243"/>
        <end position="384"/>
    </location>
</feature>
<keyword evidence="2" id="KW-0201">Cytochrome c-type biogenesis</keyword>
<feature type="chain" id="PRO_5046719963" evidence="5">
    <location>
        <begin position="19"/>
        <end position="384"/>
    </location>
</feature>
<evidence type="ECO:0000256" key="2">
    <source>
        <dbReference type="ARBA" id="ARBA00022748"/>
    </source>
</evidence>
<dbReference type="Pfam" id="PF08534">
    <property type="entry name" value="Redoxin"/>
    <property type="match status" value="1"/>
</dbReference>
<evidence type="ECO:0000256" key="1">
    <source>
        <dbReference type="ARBA" id="ARBA00004196"/>
    </source>
</evidence>
<comment type="subcellular location">
    <subcellularLocation>
        <location evidence="1">Cell envelope</location>
    </subcellularLocation>
</comment>
<organism evidence="7 8">
    <name type="scientific">Chloracidobacterium validum</name>
    <dbReference type="NCBI Taxonomy" id="2821543"/>
    <lineage>
        <taxon>Bacteria</taxon>
        <taxon>Pseudomonadati</taxon>
        <taxon>Acidobacteriota</taxon>
        <taxon>Terriglobia</taxon>
        <taxon>Terriglobales</taxon>
        <taxon>Acidobacteriaceae</taxon>
        <taxon>Chloracidobacterium</taxon>
    </lineage>
</organism>
<proteinExistence type="predicted"/>
<sequence length="384" mass="42135">MASVLIGVVLFWSGTAVAQTALAPEEARKMMTNVVETYRGLASYRATVKVGSSVFGTPDAEVFVGVKDQTRLAVTIKTAEAEWRSVYGPEGLFSYSTKDAGRYVRHPMPDAADVTVEKLYGLSELRGLYFTLDIWSGQNPMDALANSLLETTVARSPDRPLTTITCVLKNPNGQVAFTFDHERNWLQSVRSEVRTGKGPPVVFTEVVMAFEPMATEADVAFAPPPTAERFEIPAPPGNYDRALKPGAKPFAFEAKDTNGKSVSLDDYRGRVVLIDFWATWCSPCVAEVPVLKAVYEKYKARGFEVLSISLDDEDTQPGVAAFVKRNKMDWRHICDGQGWKTPIAQRYGVRAIPFTVLVGRDGRITAVNVRGESLEPAVKAALAK</sequence>
<evidence type="ECO:0000313" key="8">
    <source>
        <dbReference type="Proteomes" id="UP000676506"/>
    </source>
</evidence>
<dbReference type="RefSeq" id="WP_211429438.1">
    <property type="nucleotide sequence ID" value="NZ_CP072648.1"/>
</dbReference>
<dbReference type="PROSITE" id="PS51352">
    <property type="entry name" value="THIOREDOXIN_2"/>
    <property type="match status" value="1"/>
</dbReference>
<dbReference type="InterPro" id="IPR036249">
    <property type="entry name" value="Thioredoxin-like_sf"/>
</dbReference>
<feature type="signal peptide" evidence="5">
    <location>
        <begin position="1"/>
        <end position="18"/>
    </location>
</feature>
<dbReference type="InterPro" id="IPR013766">
    <property type="entry name" value="Thioredoxin_domain"/>
</dbReference>
<keyword evidence="4" id="KW-0676">Redox-active center</keyword>
<dbReference type="SUPFAM" id="SSF52833">
    <property type="entry name" value="Thioredoxin-like"/>
    <property type="match status" value="1"/>
</dbReference>
<evidence type="ECO:0000256" key="4">
    <source>
        <dbReference type="ARBA" id="ARBA00023284"/>
    </source>
</evidence>
<evidence type="ECO:0000256" key="3">
    <source>
        <dbReference type="ARBA" id="ARBA00023157"/>
    </source>
</evidence>
<keyword evidence="5" id="KW-0732">Signal</keyword>
<dbReference type="EMBL" id="CP072648">
    <property type="protein sequence ID" value="QUW03548.1"/>
    <property type="molecule type" value="Genomic_DNA"/>
</dbReference>
<evidence type="ECO:0000259" key="6">
    <source>
        <dbReference type="PROSITE" id="PS51352"/>
    </source>
</evidence>
<protein>
    <submittedName>
        <fullName evidence="7">TlpA family protein disulfide reductase</fullName>
    </submittedName>
</protein>
<dbReference type="PANTHER" id="PTHR42852:SF6">
    <property type="entry name" value="THIOL:DISULFIDE INTERCHANGE PROTEIN DSBE"/>
    <property type="match status" value="1"/>
</dbReference>
<dbReference type="Proteomes" id="UP000676506">
    <property type="component" value="Chromosome 1"/>
</dbReference>
<dbReference type="InterPro" id="IPR013740">
    <property type="entry name" value="Redoxin"/>
</dbReference>
<accession>A0ABX8B9D6</accession>
<name>A0ABX8B9D6_9BACT</name>
<evidence type="ECO:0000256" key="5">
    <source>
        <dbReference type="SAM" id="SignalP"/>
    </source>
</evidence>
<reference evidence="7 8" key="1">
    <citation type="submission" date="2021-03" db="EMBL/GenBank/DDBJ databases">
        <title>Genomic and phenotypic characterization of Chloracidobacterium isolates provides evidence for multiple species.</title>
        <authorList>
            <person name="Saini M.K."/>
            <person name="Costas A.M.G."/>
            <person name="Tank M."/>
            <person name="Bryant D.A."/>
        </authorList>
    </citation>
    <scope>NUCLEOTIDE SEQUENCE [LARGE SCALE GENOMIC DNA]</scope>
    <source>
        <strain evidence="7 8">BV2-C</strain>
    </source>
</reference>
<gene>
    <name evidence="7" type="ORF">J8C06_03675</name>
</gene>
<evidence type="ECO:0000313" key="7">
    <source>
        <dbReference type="EMBL" id="QUW03548.1"/>
    </source>
</evidence>
<dbReference type="CDD" id="cd02966">
    <property type="entry name" value="TlpA_like_family"/>
    <property type="match status" value="1"/>
</dbReference>
<dbReference type="PANTHER" id="PTHR42852">
    <property type="entry name" value="THIOL:DISULFIDE INTERCHANGE PROTEIN DSBE"/>
    <property type="match status" value="1"/>
</dbReference>
<dbReference type="Gene3D" id="3.40.30.10">
    <property type="entry name" value="Glutaredoxin"/>
    <property type="match status" value="1"/>
</dbReference>
<keyword evidence="3" id="KW-1015">Disulfide bond</keyword>
<keyword evidence="8" id="KW-1185">Reference proteome</keyword>